<sequence>MRAEKQSTKGGGGYVGGIFQLFDWNAKSRKKLVFSKSNLPAQLKQKKRSDENLPTTQLHLVMDDDELVAGSSFKGSSDYSCASSVTDEEIPCTKAPGVVARLMGLDSLPKPNFSEPYRTPFFDSQSLPDAHYYRKNLEFHHGHQSGQSGCLPNKPDAPGRNTIKPKPQKTISRPIEKFQTESLPPKSAKSIPITHHKLLSPIKSSGFVPATNAAHIMESAAIIIELGHQKTTKAKRPLVGSSSVPLRVKDLKEKVDAVQKPSKLAEASRRPADFNAVKYLKGQSRNQSVNGSIDPTFQVSSNRETCSSGLKNKERSISLALQAKVNVQKREGLNTSGTVDFNAVKYLKGQSRNQSVNGSIDPTFQVSSNRETCSSGLKNKERSISLALQAKVNVQKREGLNTSGTRNLFCHQELNEVMSSQLFKSQQNTQKNSHGKPSTHYTSSVLRQNNQKQNCLTDRGTLSSKPLACNSQGRKTSSGDFAFRRHKSSSKSAGNTKIISRKSGLEVIDGLQEVSCSNRTSGTQKKRSIDGDFHLEKSRDVDNILIDKNRKPTKTDELLDWAEASKKKGMDVVSFTFTAPMTRSVPGPGTCREVVEKSNDFCSDYRSKKLLLNSDVTSSPMFSRGYNLIGGDALSTLLEQKLRELAHGVESSSPKASALSSQNSIPADKLVATTPELHDKWSQYRVHTDKFSGQFGPRIPSSRPQEPKENHMPLGVEEFEESSSKDSNARKLLESRYPSPISVLECSFYAESCNSSDTADTTSTEGSRQCTSVQAQEVVDLSSSRKFHLIKADSELSDSASSVPALAVAGRHATVFPVKDSLGSIKWELEYVKEILSSVALIFTDFALGRAREIVNPHLFHHLERRKVVLDSNGNMPKLRRKVLFDCVSECLDIRCGRYVGGGWRTQAKGLSVVRRKEKLAEEVYKEISWWEGMGNCMVDELVDKDMSSHYGRWLDFEVEAFELGVEIEGLHVDEVVEKGMSSLYGRWLDFEVEVFELGVEIEGQTLNSLLDEVVADILPLEQLDCQDCMVDEVVDKCLSIGTRGGD</sequence>
<dbReference type="InterPro" id="IPR032795">
    <property type="entry name" value="DUF3741-assoc"/>
</dbReference>
<dbReference type="Pfam" id="PF14383">
    <property type="entry name" value="VARLMGL"/>
    <property type="match status" value="1"/>
</dbReference>
<evidence type="ECO:0000313" key="5">
    <source>
        <dbReference type="Proteomes" id="UP001642360"/>
    </source>
</evidence>
<feature type="domain" description="DUF4378" evidence="2">
    <location>
        <begin position="972"/>
        <end position="1013"/>
    </location>
</feature>
<dbReference type="Pfam" id="PF14309">
    <property type="entry name" value="DUF4378"/>
    <property type="match status" value="2"/>
</dbReference>
<feature type="region of interest" description="Disordered" evidence="1">
    <location>
        <begin position="143"/>
        <end position="173"/>
    </location>
</feature>
<feature type="domain" description="DUF4378" evidence="2">
    <location>
        <begin position="828"/>
        <end position="970"/>
    </location>
</feature>
<reference evidence="4 5" key="1">
    <citation type="submission" date="2024-02" db="EMBL/GenBank/DDBJ databases">
        <authorList>
            <person name="Vignale AGUSTIN F."/>
            <person name="Sosa J E."/>
            <person name="Modenutti C."/>
        </authorList>
    </citation>
    <scope>NUCLEOTIDE SEQUENCE [LARGE SCALE GENOMIC DNA]</scope>
</reference>
<evidence type="ECO:0000259" key="2">
    <source>
        <dbReference type="Pfam" id="PF14309"/>
    </source>
</evidence>
<protein>
    <recommendedName>
        <fullName evidence="6">DUF4378 domain-containing protein</fullName>
    </recommendedName>
</protein>
<proteinExistence type="predicted"/>
<dbReference type="Proteomes" id="UP001642360">
    <property type="component" value="Unassembled WGS sequence"/>
</dbReference>
<gene>
    <name evidence="4" type="ORF">ILEXP_LOCUS6280</name>
</gene>
<feature type="compositionally biased region" description="Polar residues" evidence="1">
    <location>
        <begin position="424"/>
        <end position="479"/>
    </location>
</feature>
<evidence type="ECO:0000259" key="3">
    <source>
        <dbReference type="Pfam" id="PF14383"/>
    </source>
</evidence>
<keyword evidence="5" id="KW-1185">Reference proteome</keyword>
<feature type="region of interest" description="Disordered" evidence="1">
    <location>
        <begin position="692"/>
        <end position="728"/>
    </location>
</feature>
<evidence type="ECO:0000256" key="1">
    <source>
        <dbReference type="SAM" id="MobiDB-lite"/>
    </source>
</evidence>
<organism evidence="4 5">
    <name type="scientific">Ilex paraguariensis</name>
    <name type="common">yerba mate</name>
    <dbReference type="NCBI Taxonomy" id="185542"/>
    <lineage>
        <taxon>Eukaryota</taxon>
        <taxon>Viridiplantae</taxon>
        <taxon>Streptophyta</taxon>
        <taxon>Embryophyta</taxon>
        <taxon>Tracheophyta</taxon>
        <taxon>Spermatophyta</taxon>
        <taxon>Magnoliopsida</taxon>
        <taxon>eudicotyledons</taxon>
        <taxon>Gunneridae</taxon>
        <taxon>Pentapetalae</taxon>
        <taxon>asterids</taxon>
        <taxon>campanulids</taxon>
        <taxon>Aquifoliales</taxon>
        <taxon>Aquifoliaceae</taxon>
        <taxon>Ilex</taxon>
    </lineage>
</organism>
<comment type="caution">
    <text evidence="4">The sequence shown here is derived from an EMBL/GenBank/DDBJ whole genome shotgun (WGS) entry which is preliminary data.</text>
</comment>
<feature type="domain" description="DUF3741" evidence="3">
    <location>
        <begin position="83"/>
        <end position="113"/>
    </location>
</feature>
<accession>A0ABC8R3C5</accession>
<dbReference type="EMBL" id="CAUOFW020000925">
    <property type="protein sequence ID" value="CAK9138926.1"/>
    <property type="molecule type" value="Genomic_DNA"/>
</dbReference>
<dbReference type="AlphaFoldDB" id="A0ABC8R3C5"/>
<dbReference type="PANTHER" id="PTHR21726">
    <property type="entry name" value="PHOSPHATIDYLINOSITOL N-ACETYLGLUCOSAMINYLTRANSFERASE SUBUNIT P DOWN SYNDROME CRITICAL REGION PROTEIN 5 -RELATED"/>
    <property type="match status" value="1"/>
</dbReference>
<dbReference type="PANTHER" id="PTHR21726:SF29">
    <property type="entry name" value="EXPRESSED PROTEIN"/>
    <property type="match status" value="1"/>
</dbReference>
<feature type="region of interest" description="Disordered" evidence="1">
    <location>
        <begin position="424"/>
        <end position="497"/>
    </location>
</feature>
<name>A0ABC8R3C5_9AQUA</name>
<dbReference type="InterPro" id="IPR025486">
    <property type="entry name" value="DUF4378"/>
</dbReference>
<evidence type="ECO:0000313" key="4">
    <source>
        <dbReference type="EMBL" id="CAK9138926.1"/>
    </source>
</evidence>
<evidence type="ECO:0008006" key="6">
    <source>
        <dbReference type="Google" id="ProtNLM"/>
    </source>
</evidence>